<comment type="caution">
    <text evidence="1">The sequence shown here is derived from an EMBL/GenBank/DDBJ whole genome shotgun (WGS) entry which is preliminary data.</text>
</comment>
<proteinExistence type="predicted"/>
<protein>
    <submittedName>
        <fullName evidence="1">Uncharacterized protein</fullName>
    </submittedName>
</protein>
<evidence type="ECO:0000313" key="2">
    <source>
        <dbReference type="Proteomes" id="UP000276133"/>
    </source>
</evidence>
<gene>
    <name evidence="1" type="ORF">BpHYR1_013099</name>
</gene>
<name>A0A3M7P9B3_BRAPC</name>
<dbReference type="AlphaFoldDB" id="A0A3M7P9B3"/>
<accession>A0A3M7P9B3</accession>
<reference evidence="1 2" key="1">
    <citation type="journal article" date="2018" name="Sci. Rep.">
        <title>Genomic signatures of local adaptation to the degree of environmental predictability in rotifers.</title>
        <authorList>
            <person name="Franch-Gras L."/>
            <person name="Hahn C."/>
            <person name="Garcia-Roger E.M."/>
            <person name="Carmona M.J."/>
            <person name="Serra M."/>
            <person name="Gomez A."/>
        </authorList>
    </citation>
    <scope>NUCLEOTIDE SEQUENCE [LARGE SCALE GENOMIC DNA]</scope>
    <source>
        <strain evidence="1">HYR1</strain>
    </source>
</reference>
<evidence type="ECO:0000313" key="1">
    <source>
        <dbReference type="EMBL" id="RMZ95569.1"/>
    </source>
</evidence>
<organism evidence="1 2">
    <name type="scientific">Brachionus plicatilis</name>
    <name type="common">Marine rotifer</name>
    <name type="synonym">Brachionus muelleri</name>
    <dbReference type="NCBI Taxonomy" id="10195"/>
    <lineage>
        <taxon>Eukaryota</taxon>
        <taxon>Metazoa</taxon>
        <taxon>Spiralia</taxon>
        <taxon>Gnathifera</taxon>
        <taxon>Rotifera</taxon>
        <taxon>Eurotatoria</taxon>
        <taxon>Monogononta</taxon>
        <taxon>Pseudotrocha</taxon>
        <taxon>Ploima</taxon>
        <taxon>Brachionidae</taxon>
        <taxon>Brachionus</taxon>
    </lineage>
</organism>
<sequence>MADSDRSISLDGAWMSRRKCIQIKQKNLNEKFYLIQVLPRLEFQFLIRDKIDYEDSFEKN</sequence>
<dbReference type="EMBL" id="REGN01012371">
    <property type="protein sequence ID" value="RMZ95569.1"/>
    <property type="molecule type" value="Genomic_DNA"/>
</dbReference>
<keyword evidence="2" id="KW-1185">Reference proteome</keyword>
<dbReference type="Proteomes" id="UP000276133">
    <property type="component" value="Unassembled WGS sequence"/>
</dbReference>